<comment type="caution">
    <text evidence="1">The sequence shown here is derived from an EMBL/GenBank/DDBJ whole genome shotgun (WGS) entry which is preliminary data.</text>
</comment>
<name>A0A0F9K2E5_9ZZZZ</name>
<sequence length="61" mass="6366">MAALIHRYGLSGGAQCGAGPDEFGRLRINSSGVLVTCPKCKPTATTPGNPYAAEYAKRRNA</sequence>
<accession>A0A0F9K2E5</accession>
<dbReference type="EMBL" id="LAZR01008840">
    <property type="protein sequence ID" value="KKM76249.1"/>
    <property type="molecule type" value="Genomic_DNA"/>
</dbReference>
<gene>
    <name evidence="1" type="ORF">LCGC14_1381930</name>
</gene>
<dbReference type="AlphaFoldDB" id="A0A0F9K2E5"/>
<organism evidence="1">
    <name type="scientific">marine sediment metagenome</name>
    <dbReference type="NCBI Taxonomy" id="412755"/>
    <lineage>
        <taxon>unclassified sequences</taxon>
        <taxon>metagenomes</taxon>
        <taxon>ecological metagenomes</taxon>
    </lineage>
</organism>
<evidence type="ECO:0000313" key="1">
    <source>
        <dbReference type="EMBL" id="KKM76249.1"/>
    </source>
</evidence>
<protein>
    <submittedName>
        <fullName evidence="1">Uncharacterized protein</fullName>
    </submittedName>
</protein>
<proteinExistence type="predicted"/>
<reference evidence="1" key="1">
    <citation type="journal article" date="2015" name="Nature">
        <title>Complex archaea that bridge the gap between prokaryotes and eukaryotes.</title>
        <authorList>
            <person name="Spang A."/>
            <person name="Saw J.H."/>
            <person name="Jorgensen S.L."/>
            <person name="Zaremba-Niedzwiedzka K."/>
            <person name="Martijn J."/>
            <person name="Lind A.E."/>
            <person name="van Eijk R."/>
            <person name="Schleper C."/>
            <person name="Guy L."/>
            <person name="Ettema T.J."/>
        </authorList>
    </citation>
    <scope>NUCLEOTIDE SEQUENCE</scope>
</reference>